<dbReference type="Proteomes" id="UP000440367">
    <property type="component" value="Unassembled WGS sequence"/>
</dbReference>
<feature type="region of interest" description="Disordered" evidence="1">
    <location>
        <begin position="103"/>
        <end position="141"/>
    </location>
</feature>
<name>A0A6A3WJH3_9STRA</name>
<evidence type="ECO:0000313" key="4">
    <source>
        <dbReference type="EMBL" id="KAE9181062.1"/>
    </source>
</evidence>
<organism evidence="4 7">
    <name type="scientific">Phytophthora fragariae</name>
    <dbReference type="NCBI Taxonomy" id="53985"/>
    <lineage>
        <taxon>Eukaryota</taxon>
        <taxon>Sar</taxon>
        <taxon>Stramenopiles</taxon>
        <taxon>Oomycota</taxon>
        <taxon>Peronosporomycetes</taxon>
        <taxon>Peronosporales</taxon>
        <taxon>Peronosporaceae</taxon>
        <taxon>Phytophthora</taxon>
    </lineage>
</organism>
<reference evidence="5 6" key="1">
    <citation type="submission" date="2018-08" db="EMBL/GenBank/DDBJ databases">
        <title>Genomic investigation of the strawberry pathogen Phytophthora fragariae indicates pathogenicity is determined by transcriptional variation in three key races.</title>
        <authorList>
            <person name="Adams T.M."/>
            <person name="Armitage A.D."/>
            <person name="Sobczyk M.K."/>
            <person name="Bates H.J."/>
            <person name="Dunwell J.M."/>
            <person name="Nellist C.F."/>
            <person name="Harrison R.J."/>
        </authorList>
    </citation>
    <scope>NUCLEOTIDE SEQUENCE [LARGE SCALE GENOMIC DNA]</scope>
    <source>
        <strain evidence="4 7">BC-1</strain>
        <strain evidence="3 6">NOV-27</strain>
        <strain evidence="2 5">NOV-9</strain>
    </source>
</reference>
<evidence type="ECO:0000313" key="6">
    <source>
        <dbReference type="Proteomes" id="UP000433483"/>
    </source>
</evidence>
<dbReference type="EMBL" id="QXGF01003078">
    <property type="protein sequence ID" value="KAE8922482.1"/>
    <property type="molecule type" value="Genomic_DNA"/>
</dbReference>
<evidence type="ECO:0000313" key="5">
    <source>
        <dbReference type="Proteomes" id="UP000429523"/>
    </source>
</evidence>
<evidence type="ECO:0000313" key="3">
    <source>
        <dbReference type="EMBL" id="KAE9172160.1"/>
    </source>
</evidence>
<dbReference type="Proteomes" id="UP000429523">
    <property type="component" value="Unassembled WGS sequence"/>
</dbReference>
<proteinExistence type="predicted"/>
<dbReference type="EMBL" id="QXGD01003069">
    <property type="protein sequence ID" value="KAE9181062.1"/>
    <property type="molecule type" value="Genomic_DNA"/>
</dbReference>
<sequence length="604" mass="66099">MAKEPPPPREGPDLNPPDTAADISPPRADSELPRTAGWQAEPIVSKLPSSGPHHLASTADEHTARASAPVTTPSDAQGGGHGAGYPAAGTDASADADLDALHTPEKFSPEPQHGSYSAAVRTGAAGPEAVRSDPVPRTVAGTWTPRELHDILATLGREWHLSHHPQDTVHYAELRALALRPSAVHTDTALRERTAMETEALMAYANKQLELPHAPRFLKATMPLLQRAMLEQYHEAFIEVTLTAEVAPRAKLHRGMTHNALVALLFAANTDSARGRQMIGRLMDDVKMLYFDGGHTLKFVFNSRRLADIYAGLAFRINGTCIVLDDTEKGERDGTYRAERMKRQYAVRVYGARQIGLVALIAALNKLPEVEIVDAERPRIDPTEITDNRYLLLHFSTEDCPLALRGVTKIDFQGQMITVHHHLLQQRMPCARCYVPYHTTGFCKATAAQIPKRQEKYLRKYNGNLPSYHVGQELQYKHSDADSFINFLQTMQREVAMTSASHSHDLPQEGVATLTTTAAERLEAGDTSTTIHATTPSSEYATGSAEGDTTGPGADGFHTARRKGGRVRLEGHAVATQAKNALRKQVVHNGDFEVTGKKPPQGFR</sequence>
<evidence type="ECO:0000256" key="1">
    <source>
        <dbReference type="SAM" id="MobiDB-lite"/>
    </source>
</evidence>
<feature type="region of interest" description="Disordered" evidence="1">
    <location>
        <begin position="528"/>
        <end position="558"/>
    </location>
</feature>
<dbReference type="Proteomes" id="UP000433483">
    <property type="component" value="Unassembled WGS sequence"/>
</dbReference>
<comment type="caution">
    <text evidence="4">The sequence shown here is derived from an EMBL/GenBank/DDBJ whole genome shotgun (WGS) entry which is preliminary data.</text>
</comment>
<feature type="compositionally biased region" description="Basic and acidic residues" evidence="1">
    <location>
        <begin position="1"/>
        <end position="12"/>
    </location>
</feature>
<keyword evidence="6" id="KW-1185">Reference proteome</keyword>
<evidence type="ECO:0000313" key="2">
    <source>
        <dbReference type="EMBL" id="KAE8922482.1"/>
    </source>
</evidence>
<feature type="compositionally biased region" description="Polar residues" evidence="1">
    <location>
        <begin position="528"/>
        <end position="541"/>
    </location>
</feature>
<feature type="region of interest" description="Disordered" evidence="1">
    <location>
        <begin position="1"/>
        <end position="91"/>
    </location>
</feature>
<evidence type="ECO:0000313" key="7">
    <source>
        <dbReference type="Proteomes" id="UP000440367"/>
    </source>
</evidence>
<dbReference type="OrthoDB" id="128118at2759"/>
<dbReference type="EMBL" id="QXGB01003201">
    <property type="protein sequence ID" value="KAE9172160.1"/>
    <property type="molecule type" value="Genomic_DNA"/>
</dbReference>
<gene>
    <name evidence="4" type="ORF">PF002_g27384</name>
    <name evidence="3" type="ORF">PF005_g26838</name>
    <name evidence="2" type="ORF">PF009_g27256</name>
</gene>
<protein>
    <submittedName>
        <fullName evidence="4">Uncharacterized protein</fullName>
    </submittedName>
</protein>
<accession>A0A6A3WJH3</accession>
<dbReference type="AlphaFoldDB" id="A0A6A3WJH3"/>